<name>A0ABV4BRZ8_9CLOT</name>
<gene>
    <name evidence="2" type="ORF">AB8U03_11635</name>
</gene>
<dbReference type="RefSeq" id="WP_369704726.1">
    <property type="nucleotide sequence ID" value="NZ_JBGEWD010000010.1"/>
</dbReference>
<sequence length="64" mass="7467">MSSVTDKIVNSVLDSYNFEEVSDLTKEQFSEILSRILDNSLSNRTIIGKTPKPNHHHRTHRHRH</sequence>
<organism evidence="2 3">
    <name type="scientific">Clostridium moutaii</name>
    <dbReference type="NCBI Taxonomy" id="3240932"/>
    <lineage>
        <taxon>Bacteria</taxon>
        <taxon>Bacillati</taxon>
        <taxon>Bacillota</taxon>
        <taxon>Clostridia</taxon>
        <taxon>Eubacteriales</taxon>
        <taxon>Clostridiaceae</taxon>
        <taxon>Clostridium</taxon>
    </lineage>
</organism>
<protein>
    <recommendedName>
        <fullName evidence="4">Transposase</fullName>
    </recommendedName>
</protein>
<reference evidence="2 3" key="1">
    <citation type="submission" date="2024-08" db="EMBL/GenBank/DDBJ databases">
        <title>Clostridium lapicellarii sp. nov., and Clostridium renhuaiense sp. nov., two species isolated from the mud in a fermentation cellar used for producing sauce-flavour Chinese liquors.</title>
        <authorList>
            <person name="Yang F."/>
            <person name="Wang H."/>
            <person name="Chen L.Q."/>
            <person name="Zhou N."/>
            <person name="Lu J.J."/>
            <person name="Pu X.X."/>
            <person name="Wan B."/>
            <person name="Wang L."/>
            <person name="Liu S.J."/>
        </authorList>
    </citation>
    <scope>NUCLEOTIDE SEQUENCE [LARGE SCALE GENOMIC DNA]</scope>
    <source>
        <strain evidence="2 3">MT-5</strain>
    </source>
</reference>
<dbReference type="Proteomes" id="UP001564657">
    <property type="component" value="Unassembled WGS sequence"/>
</dbReference>
<accession>A0ABV4BRZ8</accession>
<evidence type="ECO:0008006" key="4">
    <source>
        <dbReference type="Google" id="ProtNLM"/>
    </source>
</evidence>
<proteinExistence type="predicted"/>
<evidence type="ECO:0000313" key="3">
    <source>
        <dbReference type="Proteomes" id="UP001564657"/>
    </source>
</evidence>
<feature type="compositionally biased region" description="Basic residues" evidence="1">
    <location>
        <begin position="52"/>
        <end position="64"/>
    </location>
</feature>
<evidence type="ECO:0000256" key="1">
    <source>
        <dbReference type="SAM" id="MobiDB-lite"/>
    </source>
</evidence>
<keyword evidence="3" id="KW-1185">Reference proteome</keyword>
<dbReference type="EMBL" id="JBGEWD010000010">
    <property type="protein sequence ID" value="MEY8000837.1"/>
    <property type="molecule type" value="Genomic_DNA"/>
</dbReference>
<comment type="caution">
    <text evidence="2">The sequence shown here is derived from an EMBL/GenBank/DDBJ whole genome shotgun (WGS) entry which is preliminary data.</text>
</comment>
<feature type="region of interest" description="Disordered" evidence="1">
    <location>
        <begin position="45"/>
        <end position="64"/>
    </location>
</feature>
<evidence type="ECO:0000313" key="2">
    <source>
        <dbReference type="EMBL" id="MEY8000837.1"/>
    </source>
</evidence>